<evidence type="ECO:0008006" key="4">
    <source>
        <dbReference type="Google" id="ProtNLM"/>
    </source>
</evidence>
<dbReference type="Gene3D" id="3.40.50.150">
    <property type="entry name" value="Vaccinia Virus protein VP39"/>
    <property type="match status" value="1"/>
</dbReference>
<protein>
    <recommendedName>
        <fullName evidence="4">Methyltransferase domain-containing protein</fullName>
    </recommendedName>
</protein>
<comment type="caution">
    <text evidence="2">The sequence shown here is derived from an EMBL/GenBank/DDBJ whole genome shotgun (WGS) entry which is preliminary data.</text>
</comment>
<dbReference type="Proteomes" id="UP000789595">
    <property type="component" value="Unassembled WGS sequence"/>
</dbReference>
<dbReference type="OrthoDB" id="10623502at2759"/>
<feature type="signal peptide" evidence="1">
    <location>
        <begin position="1"/>
        <end position="18"/>
    </location>
</feature>
<evidence type="ECO:0000313" key="2">
    <source>
        <dbReference type="EMBL" id="CAH0378927.1"/>
    </source>
</evidence>
<dbReference type="SUPFAM" id="SSF53335">
    <property type="entry name" value="S-adenosyl-L-methionine-dependent methyltransferases"/>
    <property type="match status" value="1"/>
</dbReference>
<organism evidence="2 3">
    <name type="scientific">Pelagomonas calceolata</name>
    <dbReference type="NCBI Taxonomy" id="35677"/>
    <lineage>
        <taxon>Eukaryota</taxon>
        <taxon>Sar</taxon>
        <taxon>Stramenopiles</taxon>
        <taxon>Ochrophyta</taxon>
        <taxon>Pelagophyceae</taxon>
        <taxon>Pelagomonadales</taxon>
        <taxon>Pelagomonadaceae</taxon>
        <taxon>Pelagomonas</taxon>
    </lineage>
</organism>
<gene>
    <name evidence="2" type="ORF">PECAL_6P05280</name>
</gene>
<proteinExistence type="predicted"/>
<sequence>MRLRWNRRFAFFLTATHAAWHELQLSIDGEAQSLGSDLSEDVHDLHARLVRAEQRYGGYVEVERNKISAKDVRVRGGNVAATLEALNARSRMVGGDRMSTDRHGYGKHYATALRKVVDTKRAPTVVEVGILRGSGLATWSELFPSGRVVGLDIDLSYAAENLSFLKEKGAFAARDVELYEFDAYAPDPAALAEVFKGDVIDVFIDDGPHTVTAIIRTLNAIYPYLSDECVCFIEDNDKVHHNIAAQFPDFQVEPLGQLTILHKKQ</sequence>
<evidence type="ECO:0000256" key="1">
    <source>
        <dbReference type="SAM" id="SignalP"/>
    </source>
</evidence>
<reference evidence="2" key="1">
    <citation type="submission" date="2021-11" db="EMBL/GenBank/DDBJ databases">
        <authorList>
            <consortium name="Genoscope - CEA"/>
            <person name="William W."/>
        </authorList>
    </citation>
    <scope>NUCLEOTIDE SEQUENCE</scope>
</reference>
<keyword evidence="1" id="KW-0732">Signal</keyword>
<keyword evidence="3" id="KW-1185">Reference proteome</keyword>
<evidence type="ECO:0000313" key="3">
    <source>
        <dbReference type="Proteomes" id="UP000789595"/>
    </source>
</evidence>
<feature type="chain" id="PRO_5035157837" description="Methyltransferase domain-containing protein" evidence="1">
    <location>
        <begin position="19"/>
        <end position="265"/>
    </location>
</feature>
<name>A0A8J2SZB1_9STRA</name>
<accession>A0A8J2SZB1</accession>
<dbReference type="AlphaFoldDB" id="A0A8J2SZB1"/>
<dbReference type="InterPro" id="IPR029063">
    <property type="entry name" value="SAM-dependent_MTases_sf"/>
</dbReference>
<dbReference type="EMBL" id="CAKKNE010000006">
    <property type="protein sequence ID" value="CAH0378927.1"/>
    <property type="molecule type" value="Genomic_DNA"/>
</dbReference>